<evidence type="ECO:0000256" key="1">
    <source>
        <dbReference type="SAM" id="MobiDB-lite"/>
    </source>
</evidence>
<organism evidence="3 4">
    <name type="scientific">Halomonas piscis</name>
    <dbReference type="NCBI Taxonomy" id="3031727"/>
    <lineage>
        <taxon>Bacteria</taxon>
        <taxon>Pseudomonadati</taxon>
        <taxon>Pseudomonadota</taxon>
        <taxon>Gammaproteobacteria</taxon>
        <taxon>Oceanospirillales</taxon>
        <taxon>Halomonadaceae</taxon>
        <taxon>Halomonas</taxon>
    </lineage>
</organism>
<feature type="region of interest" description="Disordered" evidence="1">
    <location>
        <begin position="106"/>
        <end position="158"/>
    </location>
</feature>
<reference evidence="3 4" key="1">
    <citation type="submission" date="2023-03" db="EMBL/GenBank/DDBJ databases">
        <title>Halomonas sp. nov., isolated from Korean tranditional fermented seafood 'Jeotgal'.</title>
        <authorList>
            <person name="Kim B."/>
            <person name="Shin N.-R."/>
        </authorList>
    </citation>
    <scope>NUCLEOTIDE SEQUENCE [LARGE SCALE GENOMIC DNA]</scope>
    <source>
        <strain evidence="3 4">SG2L-4</strain>
    </source>
</reference>
<dbReference type="Proteomes" id="UP001301869">
    <property type="component" value="Chromosome"/>
</dbReference>
<feature type="transmembrane region" description="Helical" evidence="2">
    <location>
        <begin position="6"/>
        <end position="29"/>
    </location>
</feature>
<name>A0ABY9Z2P2_9GAMM</name>
<evidence type="ECO:0000313" key="3">
    <source>
        <dbReference type="EMBL" id="WNK21407.1"/>
    </source>
</evidence>
<keyword evidence="2" id="KW-1133">Transmembrane helix</keyword>
<keyword evidence="2" id="KW-0812">Transmembrane</keyword>
<keyword evidence="4" id="KW-1185">Reference proteome</keyword>
<dbReference type="EMBL" id="CP119391">
    <property type="protein sequence ID" value="WNK21407.1"/>
    <property type="molecule type" value="Genomic_DNA"/>
</dbReference>
<proteinExistence type="predicted"/>
<protein>
    <submittedName>
        <fullName evidence="3">DUF1043 family protein</fullName>
    </submittedName>
</protein>
<dbReference type="Pfam" id="PF06295">
    <property type="entry name" value="ZapG-like"/>
    <property type="match status" value="1"/>
</dbReference>
<evidence type="ECO:0000256" key="2">
    <source>
        <dbReference type="SAM" id="Phobius"/>
    </source>
</evidence>
<dbReference type="InterPro" id="IPR009386">
    <property type="entry name" value="ZapG-like"/>
</dbReference>
<evidence type="ECO:0000313" key="4">
    <source>
        <dbReference type="Proteomes" id="UP001301869"/>
    </source>
</evidence>
<accession>A0ABY9Z2P2</accession>
<dbReference type="RefSeq" id="WP_311885494.1">
    <property type="nucleotide sequence ID" value="NZ_CP119391.1"/>
</dbReference>
<keyword evidence="2" id="KW-0472">Membrane</keyword>
<sequence length="158" mass="17125">MEEPGLQLTFALIGIFIGMAIGAFGHRLLSRSQRQVSSMKLELLESERRIAALKADMQSHLGDTHRRIDGVRHALAELDQGLHRQAKTWGVADDVLISHDNDPLRTAARAPLAQTAGSSEGERPKDYAADGEGGTLSEDFGLKNKASDAGQAPEPPRY</sequence>
<gene>
    <name evidence="3" type="ORF">P1P91_06975</name>
</gene>